<dbReference type="PANTHER" id="PTHR21016">
    <property type="entry name" value="BETA-AMYLOID BINDING PROTEIN-RELATED"/>
    <property type="match status" value="1"/>
</dbReference>
<evidence type="ECO:0000256" key="3">
    <source>
        <dbReference type="ARBA" id="ARBA00022989"/>
    </source>
</evidence>
<evidence type="ECO:0000313" key="8">
    <source>
        <dbReference type="EMBL" id="GAA3068776.1"/>
    </source>
</evidence>
<evidence type="ECO:0000259" key="7">
    <source>
        <dbReference type="Pfam" id="PF05154"/>
    </source>
</evidence>
<sequence>MRDTMSDQHQPPHGQQWQQPPHFPQQGQQPPPPYGAYPPLGPPTKNHAVAIILSLFLGTLGIDRFYLGHIGLGIAKLLLSWATFGIWQLIDLIVIITKGTQTLKAIRWE</sequence>
<dbReference type="Proteomes" id="UP001500236">
    <property type="component" value="Unassembled WGS sequence"/>
</dbReference>
<feature type="transmembrane region" description="Helical" evidence="6">
    <location>
        <begin position="48"/>
        <end position="66"/>
    </location>
</feature>
<comment type="caution">
    <text evidence="8">The sequence shown here is derived from an EMBL/GenBank/DDBJ whole genome shotgun (WGS) entry which is preliminary data.</text>
</comment>
<evidence type="ECO:0000256" key="5">
    <source>
        <dbReference type="SAM" id="MobiDB-lite"/>
    </source>
</evidence>
<evidence type="ECO:0000256" key="2">
    <source>
        <dbReference type="ARBA" id="ARBA00022692"/>
    </source>
</evidence>
<gene>
    <name evidence="8" type="ORF">GCM10010529_21660</name>
</gene>
<feature type="domain" description="TM2" evidence="7">
    <location>
        <begin position="44"/>
        <end position="93"/>
    </location>
</feature>
<dbReference type="PANTHER" id="PTHR21016:SF25">
    <property type="entry name" value="TM2 DOMAIN-CONTAINING PROTEIN DDB_G0277895-RELATED"/>
    <property type="match status" value="1"/>
</dbReference>
<feature type="compositionally biased region" description="Pro residues" evidence="5">
    <location>
        <begin position="29"/>
        <end position="41"/>
    </location>
</feature>
<dbReference type="EMBL" id="BAAAVT010000013">
    <property type="protein sequence ID" value="GAA3068776.1"/>
    <property type="molecule type" value="Genomic_DNA"/>
</dbReference>
<evidence type="ECO:0000256" key="6">
    <source>
        <dbReference type="SAM" id="Phobius"/>
    </source>
</evidence>
<protein>
    <recommendedName>
        <fullName evidence="7">TM2 domain-containing protein</fullName>
    </recommendedName>
</protein>
<dbReference type="Pfam" id="PF05154">
    <property type="entry name" value="TM2"/>
    <property type="match status" value="1"/>
</dbReference>
<name>A0ABP6LZC1_9MICC</name>
<comment type="subcellular location">
    <subcellularLocation>
        <location evidence="1">Membrane</location>
        <topology evidence="1">Multi-pass membrane protein</topology>
    </subcellularLocation>
</comment>
<feature type="region of interest" description="Disordered" evidence="5">
    <location>
        <begin position="1"/>
        <end position="41"/>
    </location>
</feature>
<feature type="compositionally biased region" description="Low complexity" evidence="5">
    <location>
        <begin position="8"/>
        <end position="28"/>
    </location>
</feature>
<evidence type="ECO:0000313" key="9">
    <source>
        <dbReference type="Proteomes" id="UP001500236"/>
    </source>
</evidence>
<keyword evidence="2 6" id="KW-0812">Transmembrane</keyword>
<keyword evidence="4 6" id="KW-0472">Membrane</keyword>
<evidence type="ECO:0000256" key="1">
    <source>
        <dbReference type="ARBA" id="ARBA00004141"/>
    </source>
</evidence>
<proteinExistence type="predicted"/>
<dbReference type="InterPro" id="IPR050932">
    <property type="entry name" value="TM2D1-3-like"/>
</dbReference>
<evidence type="ECO:0000256" key="4">
    <source>
        <dbReference type="ARBA" id="ARBA00023136"/>
    </source>
</evidence>
<accession>A0ABP6LZC1</accession>
<feature type="transmembrane region" description="Helical" evidence="6">
    <location>
        <begin position="78"/>
        <end position="97"/>
    </location>
</feature>
<organism evidence="8 9">
    <name type="scientific">Nesterenkonia aethiopica</name>
    <dbReference type="NCBI Taxonomy" id="269144"/>
    <lineage>
        <taxon>Bacteria</taxon>
        <taxon>Bacillati</taxon>
        <taxon>Actinomycetota</taxon>
        <taxon>Actinomycetes</taxon>
        <taxon>Micrococcales</taxon>
        <taxon>Micrococcaceae</taxon>
        <taxon>Nesterenkonia</taxon>
    </lineage>
</organism>
<keyword evidence="9" id="KW-1185">Reference proteome</keyword>
<reference evidence="9" key="1">
    <citation type="journal article" date="2019" name="Int. J. Syst. Evol. Microbiol.">
        <title>The Global Catalogue of Microorganisms (GCM) 10K type strain sequencing project: providing services to taxonomists for standard genome sequencing and annotation.</title>
        <authorList>
            <consortium name="The Broad Institute Genomics Platform"/>
            <consortium name="The Broad Institute Genome Sequencing Center for Infectious Disease"/>
            <person name="Wu L."/>
            <person name="Ma J."/>
        </authorList>
    </citation>
    <scope>NUCLEOTIDE SEQUENCE [LARGE SCALE GENOMIC DNA]</scope>
    <source>
        <strain evidence="9">JCM 14309</strain>
    </source>
</reference>
<dbReference type="InterPro" id="IPR007829">
    <property type="entry name" value="TM2"/>
</dbReference>
<keyword evidence="3 6" id="KW-1133">Transmembrane helix</keyword>